<sequence>MLRFQREIIGVSGFQRLQGFKTDGSMHCFCVASLPCVLRIVRLSPGAATPNRRPSYSSCPEAMRFQYSKLVGSRRNIVGTCRNEQCRNEVRHLVVRRYFNRHACD</sequence>
<dbReference type="HOGENOM" id="CLU_2231589_0_0_4"/>
<organism evidence="1 2">
    <name type="scientific">Burkholderia vietnamiensis (strain G4 / LMG 22486)</name>
    <name type="common">Burkholderia cepacia (strain R1808)</name>
    <dbReference type="NCBI Taxonomy" id="269482"/>
    <lineage>
        <taxon>Bacteria</taxon>
        <taxon>Pseudomonadati</taxon>
        <taxon>Pseudomonadota</taxon>
        <taxon>Betaproteobacteria</taxon>
        <taxon>Burkholderiales</taxon>
        <taxon>Burkholderiaceae</taxon>
        <taxon>Burkholderia</taxon>
        <taxon>Burkholderia cepacia complex</taxon>
    </lineage>
</organism>
<dbReference type="EMBL" id="CP000615">
    <property type="protein sequence ID" value="ABO57256.1"/>
    <property type="molecule type" value="Genomic_DNA"/>
</dbReference>
<accession>A4JLV3</accession>
<dbReference type="Proteomes" id="UP000002287">
    <property type="component" value="Chromosome 2"/>
</dbReference>
<evidence type="ECO:0000313" key="2">
    <source>
        <dbReference type="Proteomes" id="UP000002287"/>
    </source>
</evidence>
<gene>
    <name evidence="1" type="ordered locus">Bcep1808_4276</name>
</gene>
<reference evidence="2" key="1">
    <citation type="submission" date="2007-03" db="EMBL/GenBank/DDBJ databases">
        <title>Complete sequence of chromosome 2 of Burkholderia vietnamiensis G4.</title>
        <authorList>
            <consortium name="US DOE Joint Genome Institute"/>
            <person name="Copeland A."/>
            <person name="Lucas S."/>
            <person name="Lapidus A."/>
            <person name="Barry K."/>
            <person name="Detter J.C."/>
            <person name="Glavina del Rio T."/>
            <person name="Hammon N."/>
            <person name="Israni S."/>
            <person name="Dalin E."/>
            <person name="Tice H."/>
            <person name="Pitluck S."/>
            <person name="Chain P."/>
            <person name="Malfatti S."/>
            <person name="Shin M."/>
            <person name="Vergez L."/>
            <person name="Schmutz J."/>
            <person name="Larimer F."/>
            <person name="Land M."/>
            <person name="Hauser L."/>
            <person name="Kyrpides N."/>
            <person name="Tiedje J."/>
            <person name="Richardson P."/>
        </authorList>
    </citation>
    <scope>NUCLEOTIDE SEQUENCE [LARGE SCALE GENOMIC DNA]</scope>
    <source>
        <strain evidence="2">G4 / LMG 22486</strain>
    </source>
</reference>
<protein>
    <submittedName>
        <fullName evidence="1">Uncharacterized protein</fullName>
    </submittedName>
</protein>
<proteinExistence type="predicted"/>
<dbReference type="KEGG" id="bvi:Bcep1808_4276"/>
<name>A4JLV3_BURVG</name>
<dbReference type="AlphaFoldDB" id="A4JLV3"/>
<evidence type="ECO:0000313" key="1">
    <source>
        <dbReference type="EMBL" id="ABO57256.1"/>
    </source>
</evidence>